<dbReference type="RefSeq" id="WP_024075694.1">
    <property type="nucleotide sequence ID" value="NZ_CP063233.1"/>
</dbReference>
<organism evidence="1 2">
    <name type="scientific">Pseudomonas fluorescens</name>
    <dbReference type="NCBI Taxonomy" id="294"/>
    <lineage>
        <taxon>Bacteria</taxon>
        <taxon>Pseudomonadati</taxon>
        <taxon>Pseudomonadota</taxon>
        <taxon>Gammaproteobacteria</taxon>
        <taxon>Pseudomonadales</taxon>
        <taxon>Pseudomonadaceae</taxon>
        <taxon>Pseudomonas</taxon>
    </lineage>
</organism>
<name>A0A7M2JGI5_PSEFL</name>
<accession>A0A7M2JGI5</accession>
<proteinExistence type="predicted"/>
<reference evidence="1 2" key="1">
    <citation type="submission" date="2020-10" db="EMBL/GenBank/DDBJ databases">
        <title>Complete genome sequence of a novel Pseudomonas fluorescens strain isolated from the flower of kumarahou (Pomaderris kumeraho).</title>
        <authorList>
            <person name="Summers M.C."/>
            <person name="Nowak V."/>
            <person name="Fairhurst M.J."/>
            <person name="Owen J.G."/>
            <person name="Gerth M.L."/>
            <person name="Patrick W.M."/>
        </authorList>
    </citation>
    <scope>NUCLEOTIDE SEQUENCE [LARGE SCALE GENOMIC DNA]</scope>
    <source>
        <strain evidence="1 2">KF1</strain>
    </source>
</reference>
<protein>
    <submittedName>
        <fullName evidence="1">Uncharacterized protein</fullName>
    </submittedName>
</protein>
<evidence type="ECO:0000313" key="2">
    <source>
        <dbReference type="Proteomes" id="UP000593833"/>
    </source>
</evidence>
<dbReference type="EMBL" id="CP063233">
    <property type="protein sequence ID" value="QOU08333.1"/>
    <property type="molecule type" value="Genomic_DNA"/>
</dbReference>
<dbReference type="Proteomes" id="UP000593833">
    <property type="component" value="Chromosome"/>
</dbReference>
<gene>
    <name evidence="1" type="ORF">IM720_17580</name>
</gene>
<evidence type="ECO:0000313" key="1">
    <source>
        <dbReference type="EMBL" id="QOU08333.1"/>
    </source>
</evidence>
<dbReference type="AlphaFoldDB" id="A0A7M2JGI5"/>
<sequence>MSIIDDVMTDKITLHGLDFVQVQLEGGQRLHVWHPELPRRACEGDLTRQG</sequence>